<dbReference type="PANTHER" id="PTHR42715">
    <property type="entry name" value="BETA-GLUCOSIDASE"/>
    <property type="match status" value="1"/>
</dbReference>
<dbReference type="Proteomes" id="UP000239494">
    <property type="component" value="Unassembled WGS sequence"/>
</dbReference>
<evidence type="ECO:0000259" key="5">
    <source>
        <dbReference type="SMART" id="SM01217"/>
    </source>
</evidence>
<dbReference type="EMBL" id="PVTF01000010">
    <property type="protein sequence ID" value="PRY37305.1"/>
    <property type="molecule type" value="Genomic_DNA"/>
</dbReference>
<dbReference type="InterPro" id="IPR019800">
    <property type="entry name" value="Glyco_hydro_3_AS"/>
</dbReference>
<feature type="domain" description="Fibronectin type III-like" evidence="5">
    <location>
        <begin position="723"/>
        <end position="791"/>
    </location>
</feature>
<dbReference type="InterPro" id="IPR013783">
    <property type="entry name" value="Ig-like_fold"/>
</dbReference>
<dbReference type="SUPFAM" id="SSF52279">
    <property type="entry name" value="Beta-D-glucan exohydrolase, C-terminal domain"/>
    <property type="match status" value="1"/>
</dbReference>
<reference evidence="6 7" key="1">
    <citation type="submission" date="2018-03" db="EMBL/GenBank/DDBJ databases">
        <title>Genomic Encyclopedia of Archaeal and Bacterial Type Strains, Phase II (KMG-II): from individual species to whole genera.</title>
        <authorList>
            <person name="Goeker M."/>
        </authorList>
    </citation>
    <scope>NUCLEOTIDE SEQUENCE [LARGE SCALE GENOMIC DNA]</scope>
    <source>
        <strain evidence="6 7">DSM 44720</strain>
    </source>
</reference>
<dbReference type="InterPro" id="IPR036962">
    <property type="entry name" value="Glyco_hydro_3_N_sf"/>
</dbReference>
<dbReference type="Gene3D" id="2.60.40.10">
    <property type="entry name" value="Immunoglobulins"/>
    <property type="match status" value="1"/>
</dbReference>
<dbReference type="AlphaFoldDB" id="A0A2T0SV68"/>
<dbReference type="InterPro" id="IPR050288">
    <property type="entry name" value="Cellulose_deg_GH3"/>
</dbReference>
<dbReference type="Pfam" id="PF14310">
    <property type="entry name" value="Fn3-like"/>
    <property type="match status" value="1"/>
</dbReference>
<evidence type="ECO:0000313" key="7">
    <source>
        <dbReference type="Proteomes" id="UP000239494"/>
    </source>
</evidence>
<dbReference type="Gene3D" id="2.60.120.260">
    <property type="entry name" value="Galactose-binding domain-like"/>
    <property type="match status" value="1"/>
</dbReference>
<evidence type="ECO:0000256" key="3">
    <source>
        <dbReference type="ARBA" id="ARBA00023277"/>
    </source>
</evidence>
<dbReference type="Pfam" id="PF00933">
    <property type="entry name" value="Glyco_hydro_3"/>
    <property type="match status" value="1"/>
</dbReference>
<accession>A0A2T0SV68</accession>
<proteinExistence type="inferred from homology"/>
<dbReference type="Pfam" id="PF01915">
    <property type="entry name" value="Glyco_hydro_3_C"/>
    <property type="match status" value="1"/>
</dbReference>
<keyword evidence="7" id="KW-1185">Reference proteome</keyword>
<dbReference type="Gene3D" id="3.40.50.1700">
    <property type="entry name" value="Glycoside hydrolase family 3 C-terminal domain"/>
    <property type="match status" value="1"/>
</dbReference>
<evidence type="ECO:0000313" key="6">
    <source>
        <dbReference type="EMBL" id="PRY37305.1"/>
    </source>
</evidence>
<dbReference type="SMART" id="SM01217">
    <property type="entry name" value="Fn3_like"/>
    <property type="match status" value="1"/>
</dbReference>
<dbReference type="OrthoDB" id="3187421at2"/>
<dbReference type="GO" id="GO:0004553">
    <property type="term" value="F:hydrolase activity, hydrolyzing O-glycosyl compounds"/>
    <property type="evidence" value="ECO:0007669"/>
    <property type="project" value="InterPro"/>
</dbReference>
<comment type="caution">
    <text evidence="6">The sequence shown here is derived from an EMBL/GenBank/DDBJ whole genome shotgun (WGS) entry which is preliminary data.</text>
</comment>
<sequence length="803" mass="85359">MSPIDTALAALDLETKVGLLAGQDVWSLPEVPHIGLRSLVMSDGPIGVRGTEWTPDDPAVVLPSPTALAATWDPALARRVGTLLAQEARRKGVHLLLAPTVNLHRTPLGGRHFECYSEDPLLTAGIGVGYVLGVQDGGVGATVKHFVANDSETARFVLDAAVDDRTLRELYLAPFEAVVRAGGWAVMSAYNGVNGRTMSENGLLQNGLLKDEWGFDGVVVSDWTAAKTTAGTALGGLDVAMPGPGNPYGAKLVEAVRSGEVPESVVDDMVRRVLRLAGRVGLLDGVDPVVAQPPPEVDGDALAKEVAERSFVLLRNDGTLPLASPTLAVVGMAAEQARILGGGSVHVFPPHVVSPLDGLRDRGVELVYEPGVDPRTKLPAASGPEWTDPETGETGLRMVFRDAAGAELGRVLLDEARTGWIGRMPVELDSSLLDTVEVTALFRPLVFGEHRFGVAGIGDFVLTVDGEVLFDDKQVAYDDDPAAGILLHPETQVTAEVAGPVLVSLRHKVWVRPGLGTVVGLTLGHAEPGPSDDELIRRAVVAAASAQVAVVVVATTEEVESEGFDRRSLALPGRQDDMVFAIAAANPRTVVVVNAGSPVEMPWLDDVAAVLLTWFPGQEAGAALADVLFGDAEPAGRLPTTWPVREDDAPVLDVDPVDGVLTYREGLFIGYRAWQGRDVRPAFWFGHGLGYTTWSYESIEVTDLATVTVTVRLCNTGTRAGREVVQVYLVPETPLPDRPTRWLAGFASVAAEAGETVEVVVEVPERAVQGWEDGAWRTLTGTYVVEVGHDYGDTRLTAELKIT</sequence>
<keyword evidence="2 4" id="KW-0378">Hydrolase</keyword>
<gene>
    <name evidence="6" type="ORF">CLV43_110116</name>
</gene>
<dbReference type="Gene3D" id="3.20.20.300">
    <property type="entry name" value="Glycoside hydrolase, family 3, N-terminal domain"/>
    <property type="match status" value="1"/>
</dbReference>
<dbReference type="GO" id="GO:0005975">
    <property type="term" value="P:carbohydrate metabolic process"/>
    <property type="evidence" value="ECO:0007669"/>
    <property type="project" value="InterPro"/>
</dbReference>
<organism evidence="6 7">
    <name type="scientific">Umezawaea tangerina</name>
    <dbReference type="NCBI Taxonomy" id="84725"/>
    <lineage>
        <taxon>Bacteria</taxon>
        <taxon>Bacillati</taxon>
        <taxon>Actinomycetota</taxon>
        <taxon>Actinomycetes</taxon>
        <taxon>Pseudonocardiales</taxon>
        <taxon>Pseudonocardiaceae</taxon>
        <taxon>Umezawaea</taxon>
    </lineage>
</organism>
<evidence type="ECO:0000256" key="4">
    <source>
        <dbReference type="RuleBase" id="RU361161"/>
    </source>
</evidence>
<dbReference type="InterPro" id="IPR026891">
    <property type="entry name" value="Fn3-like"/>
</dbReference>
<dbReference type="InterPro" id="IPR002772">
    <property type="entry name" value="Glyco_hydro_3_C"/>
</dbReference>
<evidence type="ECO:0000256" key="1">
    <source>
        <dbReference type="ARBA" id="ARBA00005336"/>
    </source>
</evidence>
<evidence type="ECO:0000256" key="2">
    <source>
        <dbReference type="ARBA" id="ARBA00022801"/>
    </source>
</evidence>
<keyword evidence="3" id="KW-0119">Carbohydrate metabolism</keyword>
<dbReference type="RefSeq" id="WP_106191607.1">
    <property type="nucleotide sequence ID" value="NZ_PVTF01000010.1"/>
</dbReference>
<keyword evidence="4" id="KW-0326">Glycosidase</keyword>
<dbReference type="PANTHER" id="PTHR42715:SF10">
    <property type="entry name" value="BETA-GLUCOSIDASE"/>
    <property type="match status" value="1"/>
</dbReference>
<dbReference type="SUPFAM" id="SSF51445">
    <property type="entry name" value="(Trans)glycosidases"/>
    <property type="match status" value="1"/>
</dbReference>
<dbReference type="PROSITE" id="PS00775">
    <property type="entry name" value="GLYCOSYL_HYDROL_F3"/>
    <property type="match status" value="1"/>
</dbReference>
<dbReference type="InterPro" id="IPR017853">
    <property type="entry name" value="GH"/>
</dbReference>
<name>A0A2T0SV68_9PSEU</name>
<protein>
    <submittedName>
        <fullName evidence="6">Beta-glucosidase</fullName>
    </submittedName>
</protein>
<dbReference type="PRINTS" id="PR00133">
    <property type="entry name" value="GLHYDRLASE3"/>
</dbReference>
<dbReference type="InterPro" id="IPR036881">
    <property type="entry name" value="Glyco_hydro_3_C_sf"/>
</dbReference>
<comment type="similarity">
    <text evidence="1 4">Belongs to the glycosyl hydrolase 3 family.</text>
</comment>
<dbReference type="InterPro" id="IPR001764">
    <property type="entry name" value="Glyco_hydro_3_N"/>
</dbReference>